<dbReference type="PIRSF" id="PIRSF015557">
    <property type="entry name" value="UCP015557"/>
    <property type="match status" value="1"/>
</dbReference>
<evidence type="ECO:0000256" key="5">
    <source>
        <dbReference type="ARBA" id="ARBA00024416"/>
    </source>
</evidence>
<keyword evidence="9" id="KW-1185">Reference proteome</keyword>
<proteinExistence type="inferred from homology"/>
<comment type="catalytic activity">
    <reaction evidence="7">
        <text>dTDP-beta-L-rhamnose + L-arginyl-[protein] = N(omega)-(alpha-L-rhamnosyl)-L-arginyl-[protein] + dTDP + H(+)</text>
        <dbReference type="Rhea" id="RHEA:66692"/>
        <dbReference type="Rhea" id="RHEA-COMP:10532"/>
        <dbReference type="Rhea" id="RHEA-COMP:17096"/>
        <dbReference type="ChEBI" id="CHEBI:15378"/>
        <dbReference type="ChEBI" id="CHEBI:29965"/>
        <dbReference type="ChEBI" id="CHEBI:57510"/>
        <dbReference type="ChEBI" id="CHEBI:58369"/>
        <dbReference type="ChEBI" id="CHEBI:167445"/>
    </reaction>
    <physiologicalReaction direction="left-to-right" evidence="7">
        <dbReference type="Rhea" id="RHEA:66693"/>
    </physiologicalReaction>
</comment>
<dbReference type="EMBL" id="AP018823">
    <property type="protein sequence ID" value="BBF86395.1"/>
    <property type="molecule type" value="Genomic_DNA"/>
</dbReference>
<dbReference type="STRING" id="332411.VI06_07805"/>
<dbReference type="InterPro" id="IPR016633">
    <property type="entry name" value="EarP"/>
</dbReference>
<dbReference type="Pfam" id="PF10093">
    <property type="entry name" value="EarP"/>
    <property type="match status" value="1"/>
</dbReference>
<evidence type="ECO:0000313" key="8">
    <source>
        <dbReference type="EMBL" id="BBF86395.1"/>
    </source>
</evidence>
<evidence type="ECO:0000256" key="1">
    <source>
        <dbReference type="ARBA" id="ARBA00022676"/>
    </source>
</evidence>
<dbReference type="KEGG" id="amah:DLM_2794"/>
<evidence type="ECO:0000256" key="2">
    <source>
        <dbReference type="ARBA" id="ARBA00022679"/>
    </source>
</evidence>
<dbReference type="GO" id="GO:0106361">
    <property type="term" value="F:protein-arginine rhamnosyltransferase activity"/>
    <property type="evidence" value="ECO:0007669"/>
    <property type="project" value="InterPro"/>
</dbReference>
<evidence type="ECO:0000256" key="7">
    <source>
        <dbReference type="ARBA" id="ARBA00048472"/>
    </source>
</evidence>
<protein>
    <recommendedName>
        <fullName evidence="5">Protein-arginine rhamnosyltransferase</fullName>
    </recommendedName>
    <alternativeName>
        <fullName evidence="6">EF-P arginine rhamnosyltransferase</fullName>
    </alternativeName>
</protein>
<reference evidence="9" key="1">
    <citation type="journal article" date="2017" name="Biotechnol. Biofuels">
        <title>Evaluation of environmental bacterial communities as a factor affecting the growth of duckweed Lemna minor.</title>
        <authorList>
            <person name="Ishizawa H."/>
            <person name="Kuroda M."/>
            <person name="Morikawa M."/>
            <person name="Ike M."/>
        </authorList>
    </citation>
    <scope>NUCLEOTIDE SEQUENCE [LARGE SCALE GENOMIC DNA]</scope>
    <source>
        <strain evidence="9">H3</strain>
    </source>
</reference>
<dbReference type="AlphaFoldDB" id="A0A3G9GG06"/>
<organism evidence="8 9">
    <name type="scientific">Aquitalea magnusonii</name>
    <dbReference type="NCBI Taxonomy" id="332411"/>
    <lineage>
        <taxon>Bacteria</taxon>
        <taxon>Pseudomonadati</taxon>
        <taxon>Pseudomonadota</taxon>
        <taxon>Betaproteobacteria</taxon>
        <taxon>Neisseriales</taxon>
        <taxon>Chromobacteriaceae</taxon>
        <taxon>Aquitalea</taxon>
    </lineage>
</organism>
<dbReference type="RefSeq" id="WP_231959857.1">
    <property type="nucleotide sequence ID" value="NZ_AP018823.1"/>
</dbReference>
<dbReference type="Proteomes" id="UP000198290">
    <property type="component" value="Chromosome"/>
</dbReference>
<keyword evidence="1" id="KW-0328">Glycosyltransferase</keyword>
<accession>A0A3G9GG06</accession>
<evidence type="ECO:0000256" key="6">
    <source>
        <dbReference type="ARBA" id="ARBA00030025"/>
    </source>
</evidence>
<comment type="function">
    <text evidence="3">Protein-arginine rhamnosyltransferase that catalyzes the transfer of a single rhamnose to elongation factor P (EF-P) on 'Lys-32', a modification required for EF-P-dependent rescue of polyproline stalled ribosomes.</text>
</comment>
<comment type="similarity">
    <text evidence="4">Belongs to the glycosyltransferase 104 family.</text>
</comment>
<keyword evidence="2" id="KW-0808">Transferase</keyword>
<evidence type="ECO:0000256" key="3">
    <source>
        <dbReference type="ARBA" id="ARBA00024303"/>
    </source>
</evidence>
<evidence type="ECO:0000256" key="4">
    <source>
        <dbReference type="ARBA" id="ARBA00024346"/>
    </source>
</evidence>
<name>A0A3G9GG06_9NEIS</name>
<evidence type="ECO:0000313" key="9">
    <source>
        <dbReference type="Proteomes" id="UP000198290"/>
    </source>
</evidence>
<reference evidence="9" key="3">
    <citation type="journal article" date="2017" name="Plant Physiol. Biochem.">
        <title>Differential oxidative and antioxidative response of duckweed Lemna minor toward plant growth promoting/inhibiting bacteria.</title>
        <authorList>
            <person name="Ishizawa H."/>
            <person name="Kuroda M."/>
            <person name="Morikawa M."/>
            <person name="Ike M."/>
        </authorList>
    </citation>
    <scope>NUCLEOTIDE SEQUENCE [LARGE SCALE GENOMIC DNA]</scope>
    <source>
        <strain evidence="9">H3</strain>
    </source>
</reference>
<gene>
    <name evidence="8" type="ORF">DLM_2794</name>
</gene>
<sequence length="408" mass="46759">MAAISSTQHHMLCCASHFNHRYAMPYSKPLSWDIFCTVIDNYGDIGVAWRLARRLAHDFDHTVRLWVNDLASFGRIAPLLEPGLASQELDGIRICQWCADDAFVDYQPAQVVIEAFGCRLPDAVEQAMARADVKPVWINLEYLSAEDWVEGCHGMASPHPRLPLTKHFFFPGFTDRTGGLLCEDGLIDTRQQWQQDSLAQRAFWQMFDIPEKQPEEWRVSLFAYENPAARELLDYWKHSALPVHCMVPEGKVLADVEAVMGQRLQAGQHVSQGSLTVHVLPMTDQDSYDLNLWSCDINFVRGEDSFVRAQWAGRPFIWHIYPQDDAAHLVKLDAFLSHYCAALDAETATALRAASHAWNHGRGMVSAWQQLEKRLPQWHRHSRHWPDKLLQHGDLGMRLVQFIQNRLK</sequence>
<reference evidence="8 9" key="2">
    <citation type="journal article" date="2017" name="Genome Announc.">
        <title>Draft genome sequence of Aquitalea magnusonii strain H3, a plant growth-promoting bacterium of duckweed Lemna minor.</title>
        <authorList>
            <person name="Ishizawa H."/>
            <person name="Kuroda M."/>
            <person name="Ike M."/>
        </authorList>
    </citation>
    <scope>NUCLEOTIDE SEQUENCE [LARGE SCALE GENOMIC DNA]</scope>
    <source>
        <strain evidence="8 9">H3</strain>
    </source>
</reference>
<dbReference type="NCBIfam" id="TIGR03837">
    <property type="entry name" value="efp_Arg_rhamno"/>
    <property type="match status" value="1"/>
</dbReference>